<gene>
    <name evidence="2" type="ORF">ANE_LOCUS28200</name>
</gene>
<comment type="caution">
    <text evidence="2">The sequence shown here is derived from an EMBL/GenBank/DDBJ whole genome shotgun (WGS) entry which is preliminary data.</text>
</comment>
<feature type="region of interest" description="Disordered" evidence="1">
    <location>
        <begin position="213"/>
        <end position="234"/>
    </location>
</feature>
<feature type="compositionally biased region" description="Polar residues" evidence="1">
    <location>
        <begin position="221"/>
        <end position="234"/>
    </location>
</feature>
<evidence type="ECO:0000313" key="3">
    <source>
        <dbReference type="Proteomes" id="UP000489600"/>
    </source>
</evidence>
<keyword evidence="3" id="KW-1185">Reference proteome</keyword>
<feature type="region of interest" description="Disordered" evidence="1">
    <location>
        <begin position="117"/>
        <end position="148"/>
    </location>
</feature>
<feature type="region of interest" description="Disordered" evidence="1">
    <location>
        <begin position="1"/>
        <end position="46"/>
    </location>
</feature>
<evidence type="ECO:0000313" key="2">
    <source>
        <dbReference type="EMBL" id="VVB17756.1"/>
    </source>
</evidence>
<evidence type="ECO:0000256" key="1">
    <source>
        <dbReference type="SAM" id="MobiDB-lite"/>
    </source>
</evidence>
<dbReference type="EMBL" id="CABITT030000008">
    <property type="protein sequence ID" value="VVB17756.1"/>
    <property type="molecule type" value="Genomic_DNA"/>
</dbReference>
<feature type="compositionally biased region" description="Basic and acidic residues" evidence="1">
    <location>
        <begin position="1"/>
        <end position="17"/>
    </location>
</feature>
<organism evidence="2 3">
    <name type="scientific">Arabis nemorensis</name>
    <dbReference type="NCBI Taxonomy" id="586526"/>
    <lineage>
        <taxon>Eukaryota</taxon>
        <taxon>Viridiplantae</taxon>
        <taxon>Streptophyta</taxon>
        <taxon>Embryophyta</taxon>
        <taxon>Tracheophyta</taxon>
        <taxon>Spermatophyta</taxon>
        <taxon>Magnoliopsida</taxon>
        <taxon>eudicotyledons</taxon>
        <taxon>Gunneridae</taxon>
        <taxon>Pentapetalae</taxon>
        <taxon>rosids</taxon>
        <taxon>malvids</taxon>
        <taxon>Brassicales</taxon>
        <taxon>Brassicaceae</taxon>
        <taxon>Arabideae</taxon>
        <taxon>Arabis</taxon>
    </lineage>
</organism>
<sequence>MGGSDKTQRNEGFTEVRRKGRRSDGAVSGRTQSDNGSRAGLGRNLQEISGNIVVTNRIGGLVEDGAVGETRKATVLSEENKENAMITNQEGTGKRVPQGKEVGATVNLERVQEGLRNTFQFNQGRSARPRDSNGARGRQNRSNKPTRGLVFGLVRGETERSESGKRLRMETPSNDRTVEVFRGGEIQITEENTPHVELGEDTGNVSVNVESETLNRESSGHGISSQEVVNMTGA</sequence>
<protein>
    <submittedName>
        <fullName evidence="2">Uncharacterized protein</fullName>
    </submittedName>
</protein>
<dbReference type="AlphaFoldDB" id="A0A565CWH6"/>
<reference evidence="2" key="1">
    <citation type="submission" date="2019-07" db="EMBL/GenBank/DDBJ databases">
        <authorList>
            <person name="Dittberner H."/>
        </authorList>
    </citation>
    <scope>NUCLEOTIDE SEQUENCE [LARGE SCALE GENOMIC DNA]</scope>
</reference>
<dbReference type="OrthoDB" id="1720039at2759"/>
<name>A0A565CWH6_9BRAS</name>
<accession>A0A565CWH6</accession>
<proteinExistence type="predicted"/>
<dbReference type="Proteomes" id="UP000489600">
    <property type="component" value="Unassembled WGS sequence"/>
</dbReference>